<reference evidence="3 5" key="1">
    <citation type="journal article" date="2013" name="BMC Genomics">
        <title>Comparative genomics reveals distinct host-interacting traits of three major human-associated propionibacteria.</title>
        <authorList>
            <person name="Mak T.N."/>
            <person name="Schmid M."/>
            <person name="Brzuszkiewicz E."/>
            <person name="Zeng G."/>
            <person name="Meyer R."/>
            <person name="Sfanos K.S."/>
            <person name="Brinkmann V."/>
            <person name="Meyer T.F."/>
            <person name="Bruggemann H."/>
        </authorList>
    </citation>
    <scope>NUCLEOTIDE SEQUENCE [LARGE SCALE GENOMIC DNA]</scope>
    <source>
        <strain evidence="3 5">DSM 20700</strain>
    </source>
</reference>
<dbReference type="PATRIC" id="fig|1160719.4.peg.41"/>
<keyword evidence="5" id="KW-1185">Reference proteome</keyword>
<proteinExistence type="predicted"/>
<feature type="transmembrane region" description="Helical" evidence="1">
    <location>
        <begin position="27"/>
        <end position="48"/>
    </location>
</feature>
<dbReference type="AlphaFoldDB" id="U1F3I3"/>
<reference evidence="4 6" key="2">
    <citation type="submission" date="2014-05" db="EMBL/GenBank/DDBJ databases">
        <authorList>
            <person name="Jahns A.C."/>
            <person name="Eilers H."/>
            <person name="Alexeyev O.A."/>
        </authorList>
    </citation>
    <scope>NUCLEOTIDE SEQUENCE [LARGE SCALE GENOMIC DNA]</scope>
    <source>
        <strain evidence="4 6">DSM 20700</strain>
    </source>
</reference>
<evidence type="ECO:0000313" key="3">
    <source>
        <dbReference type="EMBL" id="ERF58497.1"/>
    </source>
</evidence>
<evidence type="ECO:0000256" key="1">
    <source>
        <dbReference type="SAM" id="Phobius"/>
    </source>
</evidence>
<name>U1F3I3_9ACTN</name>
<keyword evidence="1" id="KW-0812">Transmembrane</keyword>
<dbReference type="RefSeq" id="WP_021103066.1">
    <property type="nucleotide sequence ID" value="NZ_AOSS01000006.1"/>
</dbReference>
<evidence type="ECO:0000313" key="5">
    <source>
        <dbReference type="Proteomes" id="UP000016307"/>
    </source>
</evidence>
<organism evidence="3 5">
    <name type="scientific">Cutibacterium granulosum DSM 20700</name>
    <dbReference type="NCBI Taxonomy" id="1160719"/>
    <lineage>
        <taxon>Bacteria</taxon>
        <taxon>Bacillati</taxon>
        <taxon>Actinomycetota</taxon>
        <taxon>Actinomycetes</taxon>
        <taxon>Propionibacteriales</taxon>
        <taxon>Propionibacteriaceae</taxon>
        <taxon>Cutibacterium</taxon>
    </lineage>
</organism>
<dbReference type="Pfam" id="PF13462">
    <property type="entry name" value="Thioredoxin_4"/>
    <property type="match status" value="1"/>
</dbReference>
<comment type="caution">
    <text evidence="3">The sequence shown here is derived from an EMBL/GenBank/DDBJ whole genome shotgun (WGS) entry which is preliminary data.</text>
</comment>
<gene>
    <name evidence="3" type="ORF">H641_00212</name>
    <name evidence="4" type="ORF">L860_14815</name>
</gene>
<accession>U1F3I3</accession>
<evidence type="ECO:0000313" key="4">
    <source>
        <dbReference type="EMBL" id="OCT41757.1"/>
    </source>
</evidence>
<evidence type="ECO:0000313" key="6">
    <source>
        <dbReference type="Proteomes" id="UP000094467"/>
    </source>
</evidence>
<dbReference type="EMBL" id="JNBU01000097">
    <property type="protein sequence ID" value="OCT41757.1"/>
    <property type="molecule type" value="Genomic_DNA"/>
</dbReference>
<dbReference type="EMBL" id="AOSS01000006">
    <property type="protein sequence ID" value="ERF58497.1"/>
    <property type="molecule type" value="Genomic_DNA"/>
</dbReference>
<dbReference type="InterPro" id="IPR036249">
    <property type="entry name" value="Thioredoxin-like_sf"/>
</dbReference>
<feature type="domain" description="Thioredoxin-like fold" evidence="2">
    <location>
        <begin position="83"/>
        <end position="222"/>
    </location>
</feature>
<dbReference type="OrthoDB" id="117402at2"/>
<sequence length="262" mass="28438">MSQNSSRREAMRAQQQAQEAAARRRKIVGIVAGILVVAIIAAVVIWAVNRDKGSEEATGPQAKPPSANVKTGAYTVYPKKAKKNAPVVTVFEDPQCPGCKNLETSNLGHAIQTLASSGDIELRWQILTFLDDNLRNDSSSRAARAIAAADMVGKLAPYHNTVYANQPEEGTGYTDEQLRDDFAAQAGIKGEDLATFQKYYDNNTTKDFAEKAADTGLQTGTNLTKKFSSPFVTVNGQPWEDWQMMGDANQAQLLDAIKKAAK</sequence>
<dbReference type="Gene3D" id="3.40.30.10">
    <property type="entry name" value="Glutaredoxin"/>
    <property type="match status" value="1"/>
</dbReference>
<dbReference type="InterPro" id="IPR012336">
    <property type="entry name" value="Thioredoxin-like_fold"/>
</dbReference>
<keyword evidence="1" id="KW-1133">Transmembrane helix</keyword>
<dbReference type="Proteomes" id="UP000016307">
    <property type="component" value="Unassembled WGS sequence"/>
</dbReference>
<protein>
    <submittedName>
        <fullName evidence="3">DsbA-like protein</fullName>
    </submittedName>
</protein>
<keyword evidence="1" id="KW-0472">Membrane</keyword>
<dbReference type="SUPFAM" id="SSF52833">
    <property type="entry name" value="Thioredoxin-like"/>
    <property type="match status" value="1"/>
</dbReference>
<evidence type="ECO:0000259" key="2">
    <source>
        <dbReference type="Pfam" id="PF13462"/>
    </source>
</evidence>